<dbReference type="InterPro" id="IPR036909">
    <property type="entry name" value="Cyt_c-like_dom_sf"/>
</dbReference>
<keyword evidence="1" id="KW-0813">Transport</keyword>
<keyword evidence="10" id="KW-1185">Reference proteome</keyword>
<protein>
    <submittedName>
        <fullName evidence="9">C-type cytochrome</fullName>
    </submittedName>
</protein>
<evidence type="ECO:0000256" key="1">
    <source>
        <dbReference type="ARBA" id="ARBA00022448"/>
    </source>
</evidence>
<keyword evidence="3 6" id="KW-0479">Metal-binding</keyword>
<keyword evidence="7" id="KW-0732">Signal</keyword>
<accession>A0A936YZP8</accession>
<dbReference type="Gene3D" id="1.10.760.10">
    <property type="entry name" value="Cytochrome c-like domain"/>
    <property type="match status" value="1"/>
</dbReference>
<name>A0A936YZP8_9BURK</name>
<feature type="chain" id="PRO_5037243680" evidence="7">
    <location>
        <begin position="23"/>
        <end position="108"/>
    </location>
</feature>
<evidence type="ECO:0000313" key="10">
    <source>
        <dbReference type="Proteomes" id="UP000599109"/>
    </source>
</evidence>
<feature type="binding site" description="covalent" evidence="6">
    <location>
        <position position="41"/>
    </location>
    <ligand>
        <name>heme c</name>
        <dbReference type="ChEBI" id="CHEBI:61717"/>
    </ligand>
</feature>
<evidence type="ECO:0000256" key="2">
    <source>
        <dbReference type="ARBA" id="ARBA00022617"/>
    </source>
</evidence>
<evidence type="ECO:0000256" key="4">
    <source>
        <dbReference type="ARBA" id="ARBA00022982"/>
    </source>
</evidence>
<reference evidence="9 10" key="1">
    <citation type="journal article" date="2017" name="Int. J. Syst. Evol. Microbiol.">
        <title>Ramlibacter monticola sp. nov., isolated from forest soil.</title>
        <authorList>
            <person name="Chaudhary D.K."/>
            <person name="Kim J."/>
        </authorList>
    </citation>
    <scope>NUCLEOTIDE SEQUENCE [LARGE SCALE GENOMIC DNA]</scope>
    <source>
        <strain evidence="9 10">KACC 19175</strain>
    </source>
</reference>
<dbReference type="Proteomes" id="UP000599109">
    <property type="component" value="Unassembled WGS sequence"/>
</dbReference>
<feature type="domain" description="Cytochrome c" evidence="8">
    <location>
        <begin position="23"/>
        <end position="108"/>
    </location>
</feature>
<dbReference type="GO" id="GO:0009055">
    <property type="term" value="F:electron transfer activity"/>
    <property type="evidence" value="ECO:0007669"/>
    <property type="project" value="InterPro"/>
</dbReference>
<feature type="signal peptide" evidence="7">
    <location>
        <begin position="1"/>
        <end position="22"/>
    </location>
</feature>
<keyword evidence="2 6" id="KW-0349">Heme</keyword>
<sequence length="108" mass="11700">MRMTSIATMALAGAFLALPAAAQDAEAAQKFLKAENCTKCHSVDKTKKGPAYQKVAGKYKGKSDAEAKLETFLTTSPKVKLDDGSEEEHKVVKDKGAMHNFIKWVLAL</sequence>
<dbReference type="GO" id="GO:0020037">
    <property type="term" value="F:heme binding"/>
    <property type="evidence" value="ECO:0007669"/>
    <property type="project" value="InterPro"/>
</dbReference>
<dbReference type="GO" id="GO:0005506">
    <property type="term" value="F:iron ion binding"/>
    <property type="evidence" value="ECO:0007669"/>
    <property type="project" value="InterPro"/>
</dbReference>
<keyword evidence="5 6" id="KW-0408">Iron</keyword>
<dbReference type="PROSITE" id="PS51007">
    <property type="entry name" value="CYTC"/>
    <property type="match status" value="1"/>
</dbReference>
<dbReference type="Pfam" id="PF00034">
    <property type="entry name" value="Cytochrom_C"/>
    <property type="match status" value="1"/>
</dbReference>
<comment type="PTM">
    <text evidence="6">Binds 1 heme c group covalently per subunit.</text>
</comment>
<dbReference type="SUPFAM" id="SSF46626">
    <property type="entry name" value="Cytochrome c"/>
    <property type="match status" value="1"/>
</dbReference>
<keyword evidence="4" id="KW-0249">Electron transport</keyword>
<organism evidence="9 10">
    <name type="scientific">Ramlibacter monticola</name>
    <dbReference type="NCBI Taxonomy" id="1926872"/>
    <lineage>
        <taxon>Bacteria</taxon>
        <taxon>Pseudomonadati</taxon>
        <taxon>Pseudomonadota</taxon>
        <taxon>Betaproteobacteria</taxon>
        <taxon>Burkholderiales</taxon>
        <taxon>Comamonadaceae</taxon>
        <taxon>Ramlibacter</taxon>
    </lineage>
</organism>
<dbReference type="AlphaFoldDB" id="A0A936YZP8"/>
<evidence type="ECO:0000256" key="3">
    <source>
        <dbReference type="ARBA" id="ARBA00022723"/>
    </source>
</evidence>
<dbReference type="InterPro" id="IPR002324">
    <property type="entry name" value="Cyt_c_ID"/>
</dbReference>
<evidence type="ECO:0000256" key="7">
    <source>
        <dbReference type="SAM" id="SignalP"/>
    </source>
</evidence>
<evidence type="ECO:0000259" key="8">
    <source>
        <dbReference type="PROSITE" id="PS51007"/>
    </source>
</evidence>
<dbReference type="EMBL" id="JAEQNE010000003">
    <property type="protein sequence ID" value="MBL0392420.1"/>
    <property type="molecule type" value="Genomic_DNA"/>
</dbReference>
<proteinExistence type="predicted"/>
<evidence type="ECO:0000256" key="5">
    <source>
        <dbReference type="ARBA" id="ARBA00023004"/>
    </source>
</evidence>
<evidence type="ECO:0000313" key="9">
    <source>
        <dbReference type="EMBL" id="MBL0392420.1"/>
    </source>
</evidence>
<comment type="caution">
    <text evidence="9">The sequence shown here is derived from an EMBL/GenBank/DDBJ whole genome shotgun (WGS) entry which is preliminary data.</text>
</comment>
<dbReference type="InterPro" id="IPR009056">
    <property type="entry name" value="Cyt_c-like_dom"/>
</dbReference>
<feature type="binding site" description="covalent" evidence="6">
    <location>
        <position position="37"/>
    </location>
    <ligand>
        <name>heme c</name>
        <dbReference type="ChEBI" id="CHEBI:61717"/>
    </ligand>
</feature>
<dbReference type="PRINTS" id="PR00606">
    <property type="entry name" value="CYTCHROMECID"/>
</dbReference>
<evidence type="ECO:0000256" key="6">
    <source>
        <dbReference type="PIRSR" id="PIRSR602324-1"/>
    </source>
</evidence>
<gene>
    <name evidence="9" type="ORF">JJ685_14870</name>
</gene>